<feature type="transmembrane region" description="Helical" evidence="1">
    <location>
        <begin position="277"/>
        <end position="298"/>
    </location>
</feature>
<organism evidence="2 3">
    <name type="scientific">Candidatus Daviesbacteria bacterium RIFCSPLOWO2_02_FULL_36_7</name>
    <dbReference type="NCBI Taxonomy" id="1797792"/>
    <lineage>
        <taxon>Bacteria</taxon>
        <taxon>Candidatus Daviesiibacteriota</taxon>
    </lineage>
</organism>
<feature type="transmembrane region" description="Helical" evidence="1">
    <location>
        <begin position="45"/>
        <end position="65"/>
    </location>
</feature>
<keyword evidence="1" id="KW-0812">Transmembrane</keyword>
<gene>
    <name evidence="2" type="ORF">A3I48_01145</name>
</gene>
<keyword evidence="1" id="KW-1133">Transmembrane helix</keyword>
<keyword evidence="1" id="KW-0472">Membrane</keyword>
<dbReference type="Proteomes" id="UP000178859">
    <property type="component" value="Unassembled WGS sequence"/>
</dbReference>
<protein>
    <submittedName>
        <fullName evidence="2">Uncharacterized protein</fullName>
    </submittedName>
</protein>
<name>A0A1F5MHJ7_9BACT</name>
<feature type="transmembrane region" description="Helical" evidence="1">
    <location>
        <begin position="7"/>
        <end position="25"/>
    </location>
</feature>
<feature type="transmembrane region" description="Helical" evidence="1">
    <location>
        <begin position="77"/>
        <end position="105"/>
    </location>
</feature>
<comment type="caution">
    <text evidence="2">The sequence shown here is derived from an EMBL/GenBank/DDBJ whole genome shotgun (WGS) entry which is preliminary data.</text>
</comment>
<evidence type="ECO:0000313" key="2">
    <source>
        <dbReference type="EMBL" id="OGE64809.1"/>
    </source>
</evidence>
<dbReference type="EMBL" id="MFDT01000036">
    <property type="protein sequence ID" value="OGE64809.1"/>
    <property type="molecule type" value="Genomic_DNA"/>
</dbReference>
<sequence length="310" mass="34263">MLILKKLILAPFFAVIFALLIYQLTSFLKSYDFVFSLSLNTFTSLLILSALICLSSFLFVLFVTLSQDLKITLPSSLLFVLVPIVFLDTSLALVLAVAIFVSLLLASLNLDSTLKSYLTFQPGSLLGPAVRHLSGFLILSFCVVYFLSSSKIVAQNGFQIPDSLIDTALKFSMPATPGNQLEQVQASLPQITPEQLDLLKKNPDLLRQSGLDPKILDSLSNPQKSAQSPANLTNDLIKQTVKDQIQTILKPYLSFIPAILAILLFLTLQSLTSILNLLIYPLLSAAFFLLEKSGFVRYEIEQRPVKKMVV</sequence>
<feature type="transmembrane region" description="Helical" evidence="1">
    <location>
        <begin position="125"/>
        <end position="147"/>
    </location>
</feature>
<evidence type="ECO:0000313" key="3">
    <source>
        <dbReference type="Proteomes" id="UP000178859"/>
    </source>
</evidence>
<evidence type="ECO:0000256" key="1">
    <source>
        <dbReference type="SAM" id="Phobius"/>
    </source>
</evidence>
<accession>A0A1F5MHJ7</accession>
<feature type="transmembrane region" description="Helical" evidence="1">
    <location>
        <begin position="252"/>
        <end position="271"/>
    </location>
</feature>
<dbReference type="AlphaFoldDB" id="A0A1F5MHJ7"/>
<reference evidence="2 3" key="1">
    <citation type="journal article" date="2016" name="Nat. Commun.">
        <title>Thousands of microbial genomes shed light on interconnected biogeochemical processes in an aquifer system.</title>
        <authorList>
            <person name="Anantharaman K."/>
            <person name="Brown C.T."/>
            <person name="Hug L.A."/>
            <person name="Sharon I."/>
            <person name="Castelle C.J."/>
            <person name="Probst A.J."/>
            <person name="Thomas B.C."/>
            <person name="Singh A."/>
            <person name="Wilkins M.J."/>
            <person name="Karaoz U."/>
            <person name="Brodie E.L."/>
            <person name="Williams K.H."/>
            <person name="Hubbard S.S."/>
            <person name="Banfield J.F."/>
        </authorList>
    </citation>
    <scope>NUCLEOTIDE SEQUENCE [LARGE SCALE GENOMIC DNA]</scope>
</reference>
<proteinExistence type="predicted"/>